<reference evidence="4" key="2">
    <citation type="submission" date="2020-05" db="UniProtKB">
        <authorList>
            <consortium name="EnsemblMetazoa"/>
        </authorList>
    </citation>
    <scope>IDENTIFICATION</scope>
</reference>
<protein>
    <submittedName>
        <fullName evidence="3">AGAP005667-PA-like protein</fullName>
    </submittedName>
</protein>
<dbReference type="STRING" id="74873.A0A084WUE4"/>
<dbReference type="AlphaFoldDB" id="A0A084WUE4"/>
<dbReference type="PANTHER" id="PTHR45712:SF22">
    <property type="entry name" value="INSULIN-LIKE GROWTH FACTOR-BINDING PROTEIN COMPLEX ACID LABILE SUBUNIT"/>
    <property type="match status" value="1"/>
</dbReference>
<dbReference type="EMBL" id="ATLV01027082">
    <property type="status" value="NOT_ANNOTATED_CDS"/>
    <property type="molecule type" value="Genomic_DNA"/>
</dbReference>
<dbReference type="EnsemblMetazoa" id="ASIC022236-RA">
    <property type="protein sequence ID" value="ASIC022236-PA"/>
    <property type="gene ID" value="ASIC022236"/>
</dbReference>
<dbReference type="SUPFAM" id="SSF52058">
    <property type="entry name" value="L domain-like"/>
    <property type="match status" value="1"/>
</dbReference>
<evidence type="ECO:0000256" key="2">
    <source>
        <dbReference type="ARBA" id="ARBA00022737"/>
    </source>
</evidence>
<dbReference type="InterPro" id="IPR001611">
    <property type="entry name" value="Leu-rich_rpt"/>
</dbReference>
<dbReference type="Pfam" id="PF13855">
    <property type="entry name" value="LRR_8"/>
    <property type="match status" value="1"/>
</dbReference>
<name>A0A084WUE4_ANOSI</name>
<dbReference type="VEuPathDB" id="VectorBase:ASIC022236"/>
<evidence type="ECO:0000313" key="3">
    <source>
        <dbReference type="EMBL" id="KFB53838.1"/>
    </source>
</evidence>
<keyword evidence="1" id="KW-0433">Leucine-rich repeat</keyword>
<dbReference type="Gene3D" id="3.80.10.10">
    <property type="entry name" value="Ribonuclease Inhibitor"/>
    <property type="match status" value="2"/>
</dbReference>
<dbReference type="PROSITE" id="PS51450">
    <property type="entry name" value="LRR"/>
    <property type="match status" value="1"/>
</dbReference>
<gene>
    <name evidence="3" type="ORF">ZHAS_00022236</name>
</gene>
<dbReference type="EMBL" id="KE525423">
    <property type="protein sequence ID" value="KFB53838.1"/>
    <property type="molecule type" value="Genomic_DNA"/>
</dbReference>
<dbReference type="Proteomes" id="UP000030765">
    <property type="component" value="Unassembled WGS sequence"/>
</dbReference>
<reference evidence="3 5" key="1">
    <citation type="journal article" date="2014" name="BMC Genomics">
        <title>Genome sequence of Anopheles sinensis provides insight into genetics basis of mosquito competence for malaria parasites.</title>
        <authorList>
            <person name="Zhou D."/>
            <person name="Zhang D."/>
            <person name="Ding G."/>
            <person name="Shi L."/>
            <person name="Hou Q."/>
            <person name="Ye Y."/>
            <person name="Xu Y."/>
            <person name="Zhou H."/>
            <person name="Xiong C."/>
            <person name="Li S."/>
            <person name="Yu J."/>
            <person name="Hong S."/>
            <person name="Yu X."/>
            <person name="Zou P."/>
            <person name="Chen C."/>
            <person name="Chang X."/>
            <person name="Wang W."/>
            <person name="Lv Y."/>
            <person name="Sun Y."/>
            <person name="Ma L."/>
            <person name="Shen B."/>
            <person name="Zhu C."/>
        </authorList>
    </citation>
    <scope>NUCLEOTIDE SEQUENCE [LARGE SCALE GENOMIC DNA]</scope>
</reference>
<keyword evidence="2" id="KW-0677">Repeat</keyword>
<dbReference type="InterPro" id="IPR050333">
    <property type="entry name" value="SLRP"/>
</dbReference>
<dbReference type="GO" id="GO:0005615">
    <property type="term" value="C:extracellular space"/>
    <property type="evidence" value="ECO:0007669"/>
    <property type="project" value="TreeGrafter"/>
</dbReference>
<evidence type="ECO:0000313" key="5">
    <source>
        <dbReference type="Proteomes" id="UP000030765"/>
    </source>
</evidence>
<evidence type="ECO:0000313" key="4">
    <source>
        <dbReference type="EnsemblMetazoa" id="ASIC022236-PA"/>
    </source>
</evidence>
<accession>A0A084WUE4</accession>
<dbReference type="VEuPathDB" id="VectorBase:ASIS016216"/>
<dbReference type="OrthoDB" id="7739689at2759"/>
<organism evidence="3">
    <name type="scientific">Anopheles sinensis</name>
    <name type="common">Mosquito</name>
    <dbReference type="NCBI Taxonomy" id="74873"/>
    <lineage>
        <taxon>Eukaryota</taxon>
        <taxon>Metazoa</taxon>
        <taxon>Ecdysozoa</taxon>
        <taxon>Arthropoda</taxon>
        <taxon>Hexapoda</taxon>
        <taxon>Insecta</taxon>
        <taxon>Pterygota</taxon>
        <taxon>Neoptera</taxon>
        <taxon>Endopterygota</taxon>
        <taxon>Diptera</taxon>
        <taxon>Nematocera</taxon>
        <taxon>Culicoidea</taxon>
        <taxon>Culicidae</taxon>
        <taxon>Anophelinae</taxon>
        <taxon>Anopheles</taxon>
    </lineage>
</organism>
<evidence type="ECO:0000256" key="1">
    <source>
        <dbReference type="ARBA" id="ARBA00022614"/>
    </source>
</evidence>
<dbReference type="OMA" id="NEHHREV"/>
<dbReference type="PANTHER" id="PTHR45712">
    <property type="entry name" value="AGAP008170-PA"/>
    <property type="match status" value="1"/>
</dbReference>
<dbReference type="InterPro" id="IPR032675">
    <property type="entry name" value="LRR_dom_sf"/>
</dbReference>
<sequence length="404" mass="46292">MTLDAFHLKCEYQKCVIAQLRSPKETFLYRYFPDDVTEVVYTQLMVRHVSANILEGIGIGLQKRVNISTSPKVQRVKLTAKCNIYHLGIERTGLREIEFEENDKLKELIIVSSSLKSVPPSLRLLKNLQKVHIVRSLIQHLDLGLFCGHANLMIINFNRNRIHSIRNSKRECYTIIEATIHVEENFISCLDLELFDIFENKNELYLGGNQIALLSQKLTSETLNKFDLHDNRLLSLDICEWKTPSIKLLDLRTNLLTSLPQCVENLKNLEMLWLSSNRITSVTIESFATMWSLRDLSLDENNMTAIVLNSAHFPPQLQSLHITSNLLTSLNLSSIPVRDLNIVVTHNLIADFDVNGTSSNVTRLVMACNPIDCSWNSAMEKESAICTRDQEVLFVKRGCEWEYK</sequence>
<keyword evidence="5" id="KW-1185">Reference proteome</keyword>
<proteinExistence type="predicted"/>